<sequence length="38" mass="4173">MSAGQPLSRRRGLFEQGMDSLTAVELHARLEAEFALAL</sequence>
<dbReference type="OrthoDB" id="9778690at2"/>
<dbReference type="EMBL" id="SMKI01000531">
    <property type="protein sequence ID" value="TDC64123.1"/>
    <property type="molecule type" value="Genomic_DNA"/>
</dbReference>
<comment type="caution">
    <text evidence="2">The sequence shown here is derived from an EMBL/GenBank/DDBJ whole genome shotgun (WGS) entry which is preliminary data.</text>
</comment>
<dbReference type="InterPro" id="IPR036736">
    <property type="entry name" value="ACP-like_sf"/>
</dbReference>
<name>A0A4R4SQS5_9ACTN</name>
<feature type="domain" description="Carrier" evidence="1">
    <location>
        <begin position="1"/>
        <end position="38"/>
    </location>
</feature>
<dbReference type="Proteomes" id="UP000295345">
    <property type="component" value="Unassembled WGS sequence"/>
</dbReference>
<dbReference type="RefSeq" id="WP_132821642.1">
    <property type="nucleotide sequence ID" value="NZ_SMKI01000531.1"/>
</dbReference>
<protein>
    <recommendedName>
        <fullName evidence="1">Carrier domain-containing protein</fullName>
    </recommendedName>
</protein>
<dbReference type="AlphaFoldDB" id="A0A4R4SQS5"/>
<dbReference type="Gene3D" id="1.10.1200.10">
    <property type="entry name" value="ACP-like"/>
    <property type="match status" value="1"/>
</dbReference>
<feature type="non-terminal residue" evidence="2">
    <location>
        <position position="38"/>
    </location>
</feature>
<dbReference type="InterPro" id="IPR009081">
    <property type="entry name" value="PP-bd_ACP"/>
</dbReference>
<accession>A0A4R4SQS5</accession>
<evidence type="ECO:0000313" key="3">
    <source>
        <dbReference type="Proteomes" id="UP000295345"/>
    </source>
</evidence>
<dbReference type="Pfam" id="PF00550">
    <property type="entry name" value="PP-binding"/>
    <property type="match status" value="1"/>
</dbReference>
<keyword evidence="3" id="KW-1185">Reference proteome</keyword>
<dbReference type="SUPFAM" id="SSF47336">
    <property type="entry name" value="ACP-like"/>
    <property type="match status" value="1"/>
</dbReference>
<organism evidence="2 3">
    <name type="scientific">Streptomyces hainanensis</name>
    <dbReference type="NCBI Taxonomy" id="402648"/>
    <lineage>
        <taxon>Bacteria</taxon>
        <taxon>Bacillati</taxon>
        <taxon>Actinomycetota</taxon>
        <taxon>Actinomycetes</taxon>
        <taxon>Kitasatosporales</taxon>
        <taxon>Streptomycetaceae</taxon>
        <taxon>Streptomyces</taxon>
    </lineage>
</organism>
<proteinExistence type="predicted"/>
<evidence type="ECO:0000259" key="1">
    <source>
        <dbReference type="PROSITE" id="PS50075"/>
    </source>
</evidence>
<reference evidence="2 3" key="1">
    <citation type="submission" date="2019-03" db="EMBL/GenBank/DDBJ databases">
        <title>Draft genome sequences of novel Actinobacteria.</title>
        <authorList>
            <person name="Sahin N."/>
            <person name="Ay H."/>
            <person name="Saygin H."/>
        </authorList>
    </citation>
    <scope>NUCLEOTIDE SEQUENCE [LARGE SCALE GENOMIC DNA]</scope>
    <source>
        <strain evidence="2 3">DSM 41900</strain>
    </source>
</reference>
<evidence type="ECO:0000313" key="2">
    <source>
        <dbReference type="EMBL" id="TDC64123.1"/>
    </source>
</evidence>
<dbReference type="PROSITE" id="PS50075">
    <property type="entry name" value="CARRIER"/>
    <property type="match status" value="1"/>
</dbReference>
<gene>
    <name evidence="2" type="ORF">E1283_31825</name>
</gene>